<organism evidence="7 8">
    <name type="scientific">Candidatus Eisenbergiella pullistercoris</name>
    <dbReference type="NCBI Taxonomy" id="2838555"/>
    <lineage>
        <taxon>Bacteria</taxon>
        <taxon>Bacillati</taxon>
        <taxon>Bacillota</taxon>
        <taxon>Clostridia</taxon>
        <taxon>Lachnospirales</taxon>
        <taxon>Lachnospiraceae</taxon>
        <taxon>Eisenbergiella</taxon>
    </lineage>
</organism>
<reference evidence="7" key="1">
    <citation type="journal article" date="2021" name="PeerJ">
        <title>Extensive microbial diversity within the chicken gut microbiome revealed by metagenomics and culture.</title>
        <authorList>
            <person name="Gilroy R."/>
            <person name="Ravi A."/>
            <person name="Getino M."/>
            <person name="Pursley I."/>
            <person name="Horton D.L."/>
            <person name="Alikhan N.F."/>
            <person name="Baker D."/>
            <person name="Gharbi K."/>
            <person name="Hall N."/>
            <person name="Watson M."/>
            <person name="Adriaenssens E.M."/>
            <person name="Foster-Nyarko E."/>
            <person name="Jarju S."/>
            <person name="Secka A."/>
            <person name="Antonio M."/>
            <person name="Oren A."/>
            <person name="Chaudhuri R.R."/>
            <person name="La Ragione R."/>
            <person name="Hildebrand F."/>
            <person name="Pallen M.J."/>
        </authorList>
    </citation>
    <scope>NUCLEOTIDE SEQUENCE</scope>
    <source>
        <strain evidence="7">ChiSxjej3B15-24422</strain>
    </source>
</reference>
<dbReference type="CDD" id="cd13124">
    <property type="entry name" value="MATE_SpoVB_like"/>
    <property type="match status" value="1"/>
</dbReference>
<dbReference type="InterPro" id="IPR002797">
    <property type="entry name" value="Polysacc_synth"/>
</dbReference>
<dbReference type="InterPro" id="IPR024923">
    <property type="entry name" value="PG_synth_SpoVB"/>
</dbReference>
<keyword evidence="2" id="KW-1003">Cell membrane</keyword>
<evidence type="ECO:0000256" key="6">
    <source>
        <dbReference type="SAM" id="Phobius"/>
    </source>
</evidence>
<feature type="transmembrane region" description="Helical" evidence="6">
    <location>
        <begin position="61"/>
        <end position="80"/>
    </location>
</feature>
<name>A0A9D1YM06_9FIRM</name>
<evidence type="ECO:0000256" key="3">
    <source>
        <dbReference type="ARBA" id="ARBA00022692"/>
    </source>
</evidence>
<dbReference type="Pfam" id="PF01554">
    <property type="entry name" value="MatE"/>
    <property type="match status" value="1"/>
</dbReference>
<sequence length="467" mass="50473">MLNSHKKAPFSPCPPALATRLRNPFIAGTLILTVTGLVSRLVGFFYRIFLSRLFGEENIGIYQLIGPVISLVFSFSAAGIQNAVSRFAAGSGAAEDSPSGSRTERIRVLLVGLLFSLPSSCLCTAGVWCFSGFIAEQLLFEPRCAPLLRIASLSFPFSAVHSCINGYFYGLRKASVPAAAQLLEQLVRVGSVWLIFLSFLRDGRELSVAAAAAGMVLGEMASMLFTVTAGCLHFRIRLSSLRFFSFRGLRLSSLARRMLSFSAPLSLNRLCINLLQAMEAACIPAKLQVYGYSVSESLSVYGVLTGMALPLIFFPGTLTNSVSVLLMPAVSEADAKGNRRLIGRTVQKCTLFCFALGGACGFLFLCAGQWIGLFLFDSPLAGQLIVMLGCLCPFLYLNTTLTSILHGLGRTGYTFGLSMSSLLLRLLFVFHAIPVCGIKGYLTGMLLGQLLTTVFSLVPLRRYCLPQ</sequence>
<dbReference type="EMBL" id="DXDD01000011">
    <property type="protein sequence ID" value="HIY59280.1"/>
    <property type="molecule type" value="Genomic_DNA"/>
</dbReference>
<dbReference type="PIRSF" id="PIRSF038958">
    <property type="entry name" value="PG_synth_SpoVB"/>
    <property type="match status" value="1"/>
</dbReference>
<gene>
    <name evidence="7" type="ORF">H9831_01150</name>
</gene>
<dbReference type="GO" id="GO:0042910">
    <property type="term" value="F:xenobiotic transmembrane transporter activity"/>
    <property type="evidence" value="ECO:0007669"/>
    <property type="project" value="InterPro"/>
</dbReference>
<feature type="transmembrane region" description="Helical" evidence="6">
    <location>
        <begin position="298"/>
        <end position="330"/>
    </location>
</feature>
<dbReference type="AlphaFoldDB" id="A0A9D1YM06"/>
<evidence type="ECO:0000256" key="5">
    <source>
        <dbReference type="ARBA" id="ARBA00023136"/>
    </source>
</evidence>
<dbReference type="InterPro" id="IPR050833">
    <property type="entry name" value="Poly_Biosynth_Transport"/>
</dbReference>
<proteinExistence type="predicted"/>
<evidence type="ECO:0000313" key="7">
    <source>
        <dbReference type="EMBL" id="HIY59280.1"/>
    </source>
</evidence>
<comment type="caution">
    <text evidence="7">The sequence shown here is derived from an EMBL/GenBank/DDBJ whole genome shotgun (WGS) entry which is preliminary data.</text>
</comment>
<evidence type="ECO:0000256" key="4">
    <source>
        <dbReference type="ARBA" id="ARBA00022989"/>
    </source>
</evidence>
<protein>
    <submittedName>
        <fullName evidence="7">Polysaccharide biosynthesis protein</fullName>
    </submittedName>
</protein>
<dbReference type="PANTHER" id="PTHR30250:SF21">
    <property type="entry name" value="LIPID II FLIPPASE MURJ"/>
    <property type="match status" value="1"/>
</dbReference>
<dbReference type="GO" id="GO:0005886">
    <property type="term" value="C:plasma membrane"/>
    <property type="evidence" value="ECO:0007669"/>
    <property type="project" value="UniProtKB-SubCell"/>
</dbReference>
<comment type="subcellular location">
    <subcellularLocation>
        <location evidence="1">Cell membrane</location>
        <topology evidence="1">Multi-pass membrane protein</topology>
    </subcellularLocation>
</comment>
<feature type="transmembrane region" description="Helical" evidence="6">
    <location>
        <begin position="182"/>
        <end position="200"/>
    </location>
</feature>
<dbReference type="InterPro" id="IPR002528">
    <property type="entry name" value="MATE_fam"/>
</dbReference>
<keyword evidence="3 6" id="KW-0812">Transmembrane</keyword>
<dbReference type="Pfam" id="PF01943">
    <property type="entry name" value="Polysacc_synt"/>
    <property type="match status" value="1"/>
</dbReference>
<dbReference type="Proteomes" id="UP000824007">
    <property type="component" value="Unassembled WGS sequence"/>
</dbReference>
<feature type="transmembrane region" description="Helical" evidence="6">
    <location>
        <begin position="380"/>
        <end position="401"/>
    </location>
</feature>
<dbReference type="GO" id="GO:0015297">
    <property type="term" value="F:antiporter activity"/>
    <property type="evidence" value="ECO:0007669"/>
    <property type="project" value="InterPro"/>
</dbReference>
<evidence type="ECO:0000256" key="1">
    <source>
        <dbReference type="ARBA" id="ARBA00004651"/>
    </source>
</evidence>
<dbReference type="PANTHER" id="PTHR30250">
    <property type="entry name" value="PST FAMILY PREDICTED COLANIC ACID TRANSPORTER"/>
    <property type="match status" value="1"/>
</dbReference>
<feature type="transmembrane region" description="Helical" evidence="6">
    <location>
        <begin position="351"/>
        <end position="374"/>
    </location>
</feature>
<feature type="transmembrane region" description="Helical" evidence="6">
    <location>
        <begin position="25"/>
        <end position="49"/>
    </location>
</feature>
<accession>A0A9D1YM06</accession>
<keyword evidence="5 6" id="KW-0472">Membrane</keyword>
<keyword evidence="4 6" id="KW-1133">Transmembrane helix</keyword>
<feature type="transmembrane region" description="Helical" evidence="6">
    <location>
        <begin position="206"/>
        <end position="234"/>
    </location>
</feature>
<feature type="transmembrane region" description="Helical" evidence="6">
    <location>
        <begin position="108"/>
        <end position="135"/>
    </location>
</feature>
<evidence type="ECO:0000256" key="2">
    <source>
        <dbReference type="ARBA" id="ARBA00022475"/>
    </source>
</evidence>
<evidence type="ECO:0000313" key="8">
    <source>
        <dbReference type="Proteomes" id="UP000824007"/>
    </source>
</evidence>
<reference evidence="7" key="2">
    <citation type="submission" date="2021-04" db="EMBL/GenBank/DDBJ databases">
        <authorList>
            <person name="Gilroy R."/>
        </authorList>
    </citation>
    <scope>NUCLEOTIDE SEQUENCE</scope>
    <source>
        <strain evidence="7">ChiSxjej3B15-24422</strain>
    </source>
</reference>